<evidence type="ECO:0000313" key="3">
    <source>
        <dbReference type="EMBL" id="QOY85423.1"/>
    </source>
</evidence>
<accession>A0A7S7NKU0</accession>
<keyword evidence="1" id="KW-0812">Transmembrane</keyword>
<feature type="transmembrane region" description="Helical" evidence="1">
    <location>
        <begin position="358"/>
        <end position="382"/>
    </location>
</feature>
<dbReference type="KEGG" id="pfer:IRI77_21625"/>
<reference evidence="3 4" key="1">
    <citation type="submission" date="2020-10" db="EMBL/GenBank/DDBJ databases">
        <title>Complete genome sequence of Paludibaculum fermentans P105T, a facultatively anaerobic acidobacterium capable of dissimilatory Fe(III) reduction.</title>
        <authorList>
            <person name="Dedysh S.N."/>
            <person name="Beletsky A.V."/>
            <person name="Kulichevskaya I.S."/>
            <person name="Mardanov A.V."/>
            <person name="Ravin N.V."/>
        </authorList>
    </citation>
    <scope>NUCLEOTIDE SEQUENCE [LARGE SCALE GENOMIC DNA]</scope>
    <source>
        <strain evidence="3 4">P105</strain>
    </source>
</reference>
<sequence>MPAPTTSRNRLDSIDALRGAVMIIMALDHIRDFIHAGAFVFSPEDLARTTPILFFTRWITHFCAPVFMFSAGMSAFLVFRRLGDKAALAQYLWKRGLWLIVLELIAVRLAFSFSLTEGLVVLEVLWALGWSMILLGGLAWLPIRALALLSVAVIFLHNAVDPVQGALLQSLGWIWNVLHQPGVIPPQAPIFLLAYPLIPWFAVMSAGFCFGSVMMQEPELRRRWMVRIGAMATAAFVIIRWVNIYGNPAPWSGQSSAAMTVVSFLNVLKYPPSLDFLLMTLGPALLVLSLLDRMQFRPLNPLLVFGRVPLFYFLLHLYLIHALAVVLAIVRYGSGAFLFHPLPSMGGPASLYPAGYGYPLWVVYLVWIGLVTVLYPVCVWYWRLKSTRKSGWLRYL</sequence>
<proteinExistence type="predicted"/>
<dbReference type="Pfam" id="PF07786">
    <property type="entry name" value="HGSNAT_cat"/>
    <property type="match status" value="1"/>
</dbReference>
<keyword evidence="4" id="KW-1185">Reference proteome</keyword>
<feature type="transmembrane region" description="Helical" evidence="1">
    <location>
        <begin position="188"/>
        <end position="212"/>
    </location>
</feature>
<feature type="transmembrane region" description="Helical" evidence="1">
    <location>
        <begin position="91"/>
        <end position="113"/>
    </location>
</feature>
<feature type="transmembrane region" description="Helical" evidence="1">
    <location>
        <begin position="119"/>
        <end position="141"/>
    </location>
</feature>
<name>A0A7S7NKU0_PALFE</name>
<feature type="domain" description="Heparan-alpha-glucosaminide N-acetyltransferase catalytic" evidence="2">
    <location>
        <begin position="10"/>
        <end position="227"/>
    </location>
</feature>
<feature type="transmembrane region" description="Helical" evidence="1">
    <location>
        <begin position="148"/>
        <end position="168"/>
    </location>
</feature>
<dbReference type="InterPro" id="IPR012429">
    <property type="entry name" value="HGSNAT_cat"/>
</dbReference>
<evidence type="ECO:0000313" key="4">
    <source>
        <dbReference type="Proteomes" id="UP000593892"/>
    </source>
</evidence>
<gene>
    <name evidence="3" type="ORF">IRI77_21625</name>
</gene>
<dbReference type="EMBL" id="CP063849">
    <property type="protein sequence ID" value="QOY85423.1"/>
    <property type="molecule type" value="Genomic_DNA"/>
</dbReference>
<feature type="transmembrane region" description="Helical" evidence="1">
    <location>
        <begin position="58"/>
        <end position="79"/>
    </location>
</feature>
<keyword evidence="1" id="KW-1133">Transmembrane helix</keyword>
<dbReference type="Proteomes" id="UP000593892">
    <property type="component" value="Chromosome"/>
</dbReference>
<evidence type="ECO:0000259" key="2">
    <source>
        <dbReference type="Pfam" id="PF07786"/>
    </source>
</evidence>
<organism evidence="3 4">
    <name type="scientific">Paludibaculum fermentans</name>
    <dbReference type="NCBI Taxonomy" id="1473598"/>
    <lineage>
        <taxon>Bacteria</taxon>
        <taxon>Pseudomonadati</taxon>
        <taxon>Acidobacteriota</taxon>
        <taxon>Terriglobia</taxon>
        <taxon>Bryobacterales</taxon>
        <taxon>Bryobacteraceae</taxon>
        <taxon>Paludibaculum</taxon>
    </lineage>
</organism>
<feature type="transmembrane region" description="Helical" evidence="1">
    <location>
        <begin position="273"/>
        <end position="291"/>
    </location>
</feature>
<dbReference type="PANTHER" id="PTHR40407">
    <property type="entry name" value="MEMBRANE PROTEIN-LIKE PROTEIN"/>
    <property type="match status" value="1"/>
</dbReference>
<dbReference type="RefSeq" id="WP_194447093.1">
    <property type="nucleotide sequence ID" value="NZ_CP063849.1"/>
</dbReference>
<feature type="transmembrane region" description="Helical" evidence="1">
    <location>
        <begin position="311"/>
        <end position="338"/>
    </location>
</feature>
<dbReference type="AlphaFoldDB" id="A0A7S7NKU0"/>
<feature type="transmembrane region" description="Helical" evidence="1">
    <location>
        <begin position="224"/>
        <end position="242"/>
    </location>
</feature>
<evidence type="ECO:0000256" key="1">
    <source>
        <dbReference type="SAM" id="Phobius"/>
    </source>
</evidence>
<keyword evidence="1" id="KW-0472">Membrane</keyword>
<dbReference type="PANTHER" id="PTHR40407:SF1">
    <property type="entry name" value="HEPARAN-ALPHA-GLUCOSAMINIDE N-ACETYLTRANSFERASE CATALYTIC DOMAIN-CONTAINING PROTEIN"/>
    <property type="match status" value="1"/>
</dbReference>
<protein>
    <submittedName>
        <fullName evidence="3">DUF1624 domain-containing protein</fullName>
    </submittedName>
</protein>